<dbReference type="SUPFAM" id="SSF100950">
    <property type="entry name" value="NagB/RpiA/CoA transferase-like"/>
    <property type="match status" value="1"/>
</dbReference>
<gene>
    <name evidence="2" type="ORF">A3C90_04130</name>
</gene>
<dbReference type="InterPro" id="IPR037171">
    <property type="entry name" value="NagB/RpiA_transferase-like"/>
</dbReference>
<dbReference type="Proteomes" id="UP000177457">
    <property type="component" value="Unassembled WGS sequence"/>
</dbReference>
<dbReference type="PANTHER" id="PTHR36179:SF2">
    <property type="entry name" value="LUD DOMAIN-CONTAINING PROTEIN"/>
    <property type="match status" value="1"/>
</dbReference>
<dbReference type="Gene3D" id="3.40.50.10420">
    <property type="entry name" value="NagB/RpiA/CoA transferase-like"/>
    <property type="match status" value="1"/>
</dbReference>
<dbReference type="AlphaFoldDB" id="A0A1F6MFN3"/>
<comment type="caution">
    <text evidence="2">The sequence shown here is derived from an EMBL/GenBank/DDBJ whole genome shotgun (WGS) entry which is preliminary data.</text>
</comment>
<dbReference type="PANTHER" id="PTHR36179">
    <property type="entry name" value="LUD_DOM DOMAIN-CONTAINING PROTEIN"/>
    <property type="match status" value="1"/>
</dbReference>
<dbReference type="InterPro" id="IPR024185">
    <property type="entry name" value="FTHF_cligase-like_sf"/>
</dbReference>
<dbReference type="Pfam" id="PF02589">
    <property type="entry name" value="LUD_dom"/>
    <property type="match status" value="1"/>
</dbReference>
<protein>
    <recommendedName>
        <fullName evidence="1">LUD domain-containing protein</fullName>
    </recommendedName>
</protein>
<evidence type="ECO:0000313" key="2">
    <source>
        <dbReference type="EMBL" id="OGH70462.1"/>
    </source>
</evidence>
<dbReference type="EMBL" id="MFQE01000046">
    <property type="protein sequence ID" value="OGH70462.1"/>
    <property type="molecule type" value="Genomic_DNA"/>
</dbReference>
<accession>A0A1F6MFN3</accession>
<evidence type="ECO:0000313" key="3">
    <source>
        <dbReference type="Proteomes" id="UP000177457"/>
    </source>
</evidence>
<dbReference type="InterPro" id="IPR003741">
    <property type="entry name" value="LUD_dom"/>
</dbReference>
<reference evidence="2 3" key="1">
    <citation type="journal article" date="2016" name="Nat. Commun.">
        <title>Thousands of microbial genomes shed light on interconnected biogeochemical processes in an aquifer system.</title>
        <authorList>
            <person name="Anantharaman K."/>
            <person name="Brown C.T."/>
            <person name="Hug L.A."/>
            <person name="Sharon I."/>
            <person name="Castelle C.J."/>
            <person name="Probst A.J."/>
            <person name="Thomas B.C."/>
            <person name="Singh A."/>
            <person name="Wilkins M.J."/>
            <person name="Karaoz U."/>
            <person name="Brodie E.L."/>
            <person name="Williams K.H."/>
            <person name="Hubbard S.S."/>
            <person name="Banfield J.F."/>
        </authorList>
    </citation>
    <scope>NUCLEOTIDE SEQUENCE [LARGE SCALE GENOMIC DNA]</scope>
</reference>
<evidence type="ECO:0000259" key="1">
    <source>
        <dbReference type="Pfam" id="PF02589"/>
    </source>
</evidence>
<name>A0A1F6MFN3_9BACT</name>
<feature type="domain" description="LUD" evidence="1">
    <location>
        <begin position="13"/>
        <end position="199"/>
    </location>
</feature>
<sequence length="205" mass="22430">MKYDLLASKESVKKTMAALAERGHMPQFVETPAEALAKIKELIPAGASVMNGSSRTLEEIGLVDYLKEGAHGWNNLHERILSEKDPAKQAELRKQSVLSDFYLGSAHAVAETGEIVIASNSGSQLPHLVFTSPNLIHVIGTQKITPDLDTAISRLQEYALPLEDARMKSAGMGGSFISKMLVINKEQKFMGRKSHIIFVNVKLGF</sequence>
<proteinExistence type="predicted"/>
<organism evidence="2 3">
    <name type="scientific">Candidatus Magasanikbacteria bacterium RIFCSPHIGHO2_02_FULL_51_14</name>
    <dbReference type="NCBI Taxonomy" id="1798683"/>
    <lineage>
        <taxon>Bacteria</taxon>
        <taxon>Candidatus Magasanikiibacteriota</taxon>
    </lineage>
</organism>
<dbReference type="STRING" id="1798683.A3C90_04130"/>